<gene>
    <name evidence="1" type="ORF">SETIT_6G058600v2</name>
</gene>
<organism evidence="1">
    <name type="scientific">Setaria italica</name>
    <name type="common">Foxtail millet</name>
    <name type="synonym">Panicum italicum</name>
    <dbReference type="NCBI Taxonomy" id="4555"/>
    <lineage>
        <taxon>Eukaryota</taxon>
        <taxon>Viridiplantae</taxon>
        <taxon>Streptophyta</taxon>
        <taxon>Embryophyta</taxon>
        <taxon>Tracheophyta</taxon>
        <taxon>Spermatophyta</taxon>
        <taxon>Magnoliopsida</taxon>
        <taxon>Liliopsida</taxon>
        <taxon>Poales</taxon>
        <taxon>Poaceae</taxon>
        <taxon>PACMAD clade</taxon>
        <taxon>Panicoideae</taxon>
        <taxon>Panicodae</taxon>
        <taxon>Paniceae</taxon>
        <taxon>Cenchrinae</taxon>
        <taxon>Setaria</taxon>
    </lineage>
</organism>
<protein>
    <submittedName>
        <fullName evidence="1">Uncharacterized protein</fullName>
    </submittedName>
</protein>
<name>A0A368RIG0_SETIT</name>
<accession>A0A368RIG0</accession>
<dbReference type="AlphaFoldDB" id="A0A368RIG0"/>
<reference evidence="1" key="1">
    <citation type="journal article" date="2012" name="Nat. Biotechnol.">
        <title>Reference genome sequence of the model plant Setaria.</title>
        <authorList>
            <person name="Bennetzen J.L."/>
            <person name="Schmutz J."/>
            <person name="Wang H."/>
            <person name="Percifield R."/>
            <person name="Hawkins J."/>
            <person name="Pontaroli A.C."/>
            <person name="Estep M."/>
            <person name="Feng L."/>
            <person name="Vaughn J.N."/>
            <person name="Grimwood J."/>
            <person name="Jenkins J."/>
            <person name="Barry K."/>
            <person name="Lindquist E."/>
            <person name="Hellsten U."/>
            <person name="Deshpande S."/>
            <person name="Wang X."/>
            <person name="Wu X."/>
            <person name="Mitros T."/>
            <person name="Triplett J."/>
            <person name="Yang X."/>
            <person name="Ye C.Y."/>
            <person name="Mauro-Herrera M."/>
            <person name="Wang L."/>
            <person name="Li P."/>
            <person name="Sharma M."/>
            <person name="Sharma R."/>
            <person name="Ronald P.C."/>
            <person name="Panaud O."/>
            <person name="Kellogg E.A."/>
            <person name="Brutnell T.P."/>
            <person name="Doust A.N."/>
            <person name="Tuskan G.A."/>
            <person name="Rokhsar D."/>
            <person name="Devos K.M."/>
        </authorList>
    </citation>
    <scope>NUCLEOTIDE SEQUENCE [LARGE SCALE GENOMIC DNA]</scope>
    <source>
        <strain evidence="1">Yugu1</strain>
    </source>
</reference>
<reference evidence="1" key="2">
    <citation type="submission" date="2015-07" db="EMBL/GenBank/DDBJ databases">
        <authorList>
            <person name="Noorani M."/>
        </authorList>
    </citation>
    <scope>NUCLEOTIDE SEQUENCE</scope>
    <source>
        <strain evidence="1">Yugu1</strain>
    </source>
</reference>
<dbReference type="EMBL" id="CM003533">
    <property type="protein sequence ID" value="RCV29989.1"/>
    <property type="molecule type" value="Genomic_DNA"/>
</dbReference>
<sequence length="55" mass="6369">MHHVYEKPSGPDLSCCYQTTNPVERNEAQSEFVLCSLTSTLPRRTTRDSWRVNLN</sequence>
<proteinExistence type="predicted"/>
<evidence type="ECO:0000313" key="1">
    <source>
        <dbReference type="EMBL" id="RCV29989.1"/>
    </source>
</evidence>